<evidence type="ECO:0000313" key="11">
    <source>
        <dbReference type="Proteomes" id="UP000618460"/>
    </source>
</evidence>
<organism evidence="10 11">
    <name type="scientific">Paraliobacillus quinghaiensis</name>
    <dbReference type="NCBI Taxonomy" id="470815"/>
    <lineage>
        <taxon>Bacteria</taxon>
        <taxon>Bacillati</taxon>
        <taxon>Bacillota</taxon>
        <taxon>Bacilli</taxon>
        <taxon>Bacillales</taxon>
        <taxon>Bacillaceae</taxon>
        <taxon>Paraliobacillus</taxon>
    </lineage>
</organism>
<evidence type="ECO:0000259" key="9">
    <source>
        <dbReference type="PROSITE" id="PS50902"/>
    </source>
</evidence>
<dbReference type="SUPFAM" id="SSF52218">
    <property type="entry name" value="Flavoproteins"/>
    <property type="match status" value="1"/>
</dbReference>
<dbReference type="Pfam" id="PF00258">
    <property type="entry name" value="Flavodoxin_1"/>
    <property type="match status" value="1"/>
</dbReference>
<dbReference type="GO" id="GO:0009055">
    <property type="term" value="F:electron transfer activity"/>
    <property type="evidence" value="ECO:0007669"/>
    <property type="project" value="UniProtKB-UniRule"/>
</dbReference>
<evidence type="ECO:0000256" key="4">
    <source>
        <dbReference type="ARBA" id="ARBA00022448"/>
    </source>
</evidence>
<keyword evidence="11" id="KW-1185">Reference proteome</keyword>
<dbReference type="OrthoDB" id="9790745at2"/>
<keyword evidence="7 8" id="KW-0249">Electron transport</keyword>
<dbReference type="InterPro" id="IPR050619">
    <property type="entry name" value="Flavodoxin"/>
</dbReference>
<dbReference type="InterPro" id="IPR010087">
    <property type="entry name" value="Flav_short"/>
</dbReference>
<dbReference type="AlphaFoldDB" id="A0A917TRJ8"/>
<feature type="domain" description="Flavodoxin-like" evidence="9">
    <location>
        <begin position="3"/>
        <end position="144"/>
    </location>
</feature>
<evidence type="ECO:0000256" key="7">
    <source>
        <dbReference type="ARBA" id="ARBA00022982"/>
    </source>
</evidence>
<dbReference type="NCBIfam" id="NF005216">
    <property type="entry name" value="PRK06703.1"/>
    <property type="match status" value="1"/>
</dbReference>
<comment type="function">
    <text evidence="2 8">Low-potential electron donor to a number of redox enzymes.</text>
</comment>
<dbReference type="PANTHER" id="PTHR42809">
    <property type="entry name" value="FLAVODOXIN 2"/>
    <property type="match status" value="1"/>
</dbReference>
<reference evidence="10" key="1">
    <citation type="journal article" date="2014" name="Int. J. Syst. Evol. Microbiol.">
        <title>Complete genome sequence of Corynebacterium casei LMG S-19264T (=DSM 44701T), isolated from a smear-ripened cheese.</title>
        <authorList>
            <consortium name="US DOE Joint Genome Institute (JGI-PGF)"/>
            <person name="Walter F."/>
            <person name="Albersmeier A."/>
            <person name="Kalinowski J."/>
            <person name="Ruckert C."/>
        </authorList>
    </citation>
    <scope>NUCLEOTIDE SEQUENCE</scope>
    <source>
        <strain evidence="10">CGMCC 1.6333</strain>
    </source>
</reference>
<evidence type="ECO:0000256" key="5">
    <source>
        <dbReference type="ARBA" id="ARBA00022630"/>
    </source>
</evidence>
<evidence type="ECO:0000256" key="6">
    <source>
        <dbReference type="ARBA" id="ARBA00022643"/>
    </source>
</evidence>
<gene>
    <name evidence="10" type="ORF">GCM10011351_19630</name>
</gene>
<dbReference type="NCBIfam" id="TIGR01753">
    <property type="entry name" value="flav_short"/>
    <property type="match status" value="1"/>
</dbReference>
<dbReference type="InterPro" id="IPR029039">
    <property type="entry name" value="Flavoprotein-like_sf"/>
</dbReference>
<keyword evidence="4 8" id="KW-0813">Transport</keyword>
<dbReference type="GO" id="GO:0010181">
    <property type="term" value="F:FMN binding"/>
    <property type="evidence" value="ECO:0007669"/>
    <property type="project" value="UniProtKB-UniRule"/>
</dbReference>
<comment type="caution">
    <text evidence="10">The sequence shown here is derived from an EMBL/GenBank/DDBJ whole genome shotgun (WGS) entry which is preliminary data.</text>
</comment>
<evidence type="ECO:0000256" key="3">
    <source>
        <dbReference type="ARBA" id="ARBA00005267"/>
    </source>
</evidence>
<dbReference type="PANTHER" id="PTHR42809:SF1">
    <property type="entry name" value="FLAVODOXIN 1"/>
    <property type="match status" value="1"/>
</dbReference>
<evidence type="ECO:0000313" key="10">
    <source>
        <dbReference type="EMBL" id="GGM33694.1"/>
    </source>
</evidence>
<comment type="cofactor">
    <cofactor evidence="1 8">
        <name>FMN</name>
        <dbReference type="ChEBI" id="CHEBI:58210"/>
    </cofactor>
</comment>
<accession>A0A917TRJ8</accession>
<name>A0A917TRJ8_9BACI</name>
<evidence type="ECO:0000256" key="8">
    <source>
        <dbReference type="RuleBase" id="RU367037"/>
    </source>
</evidence>
<dbReference type="RefSeq" id="WP_117155305.1">
    <property type="nucleotide sequence ID" value="NZ_BMLG01000010.1"/>
</dbReference>
<dbReference type="GO" id="GO:0016651">
    <property type="term" value="F:oxidoreductase activity, acting on NAD(P)H"/>
    <property type="evidence" value="ECO:0007669"/>
    <property type="project" value="UniProtKB-ARBA"/>
</dbReference>
<dbReference type="Gene3D" id="3.40.50.360">
    <property type="match status" value="1"/>
</dbReference>
<protein>
    <recommendedName>
        <fullName evidence="8">Flavodoxin</fullName>
    </recommendedName>
</protein>
<reference evidence="10" key="2">
    <citation type="submission" date="2020-09" db="EMBL/GenBank/DDBJ databases">
        <authorList>
            <person name="Sun Q."/>
            <person name="Zhou Y."/>
        </authorList>
    </citation>
    <scope>NUCLEOTIDE SEQUENCE</scope>
    <source>
        <strain evidence="10">CGMCC 1.6333</strain>
    </source>
</reference>
<dbReference type="PROSITE" id="PS00201">
    <property type="entry name" value="FLAVODOXIN"/>
    <property type="match status" value="1"/>
</dbReference>
<dbReference type="Proteomes" id="UP000618460">
    <property type="component" value="Unassembled WGS sequence"/>
</dbReference>
<comment type="similarity">
    <text evidence="3 8">Belongs to the flavodoxin family.</text>
</comment>
<sequence length="149" mass="16609">MEVAIVFASMTGNTEEIAEIIESKIDSLNVSVTALQIDFDDIEASDLTRYDAILLGTYTWGDGDLPFEIEDFYDDLEDVDLTGKKVALFGSCDSFYPEYGTAIDTMGERFKSIGAEVVLDYLKVDLAPELEDVKRCEDFAEAFVDKLNN</sequence>
<keyword evidence="6 8" id="KW-0288">FMN</keyword>
<dbReference type="EMBL" id="BMLG01000010">
    <property type="protein sequence ID" value="GGM33694.1"/>
    <property type="molecule type" value="Genomic_DNA"/>
</dbReference>
<dbReference type="PROSITE" id="PS50902">
    <property type="entry name" value="FLAVODOXIN_LIKE"/>
    <property type="match status" value="1"/>
</dbReference>
<proteinExistence type="inferred from homology"/>
<keyword evidence="5 8" id="KW-0285">Flavoprotein</keyword>
<dbReference type="InterPro" id="IPR001226">
    <property type="entry name" value="Flavodoxin_CS"/>
</dbReference>
<dbReference type="NCBIfam" id="NF005246">
    <property type="entry name" value="PRK06756.1"/>
    <property type="match status" value="1"/>
</dbReference>
<dbReference type="InterPro" id="IPR008254">
    <property type="entry name" value="Flavodoxin/NO_synth"/>
</dbReference>
<evidence type="ECO:0000256" key="2">
    <source>
        <dbReference type="ARBA" id="ARBA00003297"/>
    </source>
</evidence>
<evidence type="ECO:0000256" key="1">
    <source>
        <dbReference type="ARBA" id="ARBA00001917"/>
    </source>
</evidence>